<feature type="compositionally biased region" description="Acidic residues" evidence="1">
    <location>
        <begin position="118"/>
        <end position="131"/>
    </location>
</feature>
<protein>
    <submittedName>
        <fullName evidence="2">Uncharacterized protein</fullName>
    </submittedName>
</protein>
<feature type="region of interest" description="Disordered" evidence="1">
    <location>
        <begin position="101"/>
        <end position="131"/>
    </location>
</feature>
<dbReference type="EMBL" id="PQXL01000543">
    <property type="protein sequence ID" value="THV45002.1"/>
    <property type="molecule type" value="Genomic_DNA"/>
</dbReference>
<sequence length="155" mass="17535">MPVGHFRSMSEVTGATRAVLILILHTMGTHDDALRLNLLKKLIPRITTEAVFESEDEREIRREAMWMARMLLGVNGVDVPKELAKFEELYQNSFDDAGAVPPDYYNTRDLNSAGGAQSDEDDIEETDSDDECNASINSVRLDSMELERYAMDRTF</sequence>
<evidence type="ECO:0000313" key="2">
    <source>
        <dbReference type="EMBL" id="THV45002.1"/>
    </source>
</evidence>
<reference evidence="2 3" key="1">
    <citation type="submission" date="2017-12" db="EMBL/GenBank/DDBJ databases">
        <title>Comparative genomics of Botrytis spp.</title>
        <authorList>
            <person name="Valero-Jimenez C.A."/>
            <person name="Tapia P."/>
            <person name="Veloso J."/>
            <person name="Silva-Moreno E."/>
            <person name="Staats M."/>
            <person name="Valdes J.H."/>
            <person name="Van Kan J.A.L."/>
        </authorList>
    </citation>
    <scope>NUCLEOTIDE SEQUENCE [LARGE SCALE GENOMIC DNA]</scope>
    <source>
        <strain evidence="2 3">MUCL435</strain>
    </source>
</reference>
<comment type="caution">
    <text evidence="2">The sequence shown here is derived from an EMBL/GenBank/DDBJ whole genome shotgun (WGS) entry which is preliminary data.</text>
</comment>
<evidence type="ECO:0000256" key="1">
    <source>
        <dbReference type="SAM" id="MobiDB-lite"/>
    </source>
</evidence>
<name>A0A4S8QN29_9HELO</name>
<accession>A0A4S8QN29</accession>
<proteinExistence type="predicted"/>
<dbReference type="Proteomes" id="UP000308671">
    <property type="component" value="Unassembled WGS sequence"/>
</dbReference>
<dbReference type="AlphaFoldDB" id="A0A4S8QN29"/>
<gene>
    <name evidence="2" type="ORF">BGAL_0544g00030</name>
</gene>
<organism evidence="2 3">
    <name type="scientific">Botrytis galanthina</name>
    <dbReference type="NCBI Taxonomy" id="278940"/>
    <lineage>
        <taxon>Eukaryota</taxon>
        <taxon>Fungi</taxon>
        <taxon>Dikarya</taxon>
        <taxon>Ascomycota</taxon>
        <taxon>Pezizomycotina</taxon>
        <taxon>Leotiomycetes</taxon>
        <taxon>Helotiales</taxon>
        <taxon>Sclerotiniaceae</taxon>
        <taxon>Botrytis</taxon>
    </lineage>
</organism>
<keyword evidence="3" id="KW-1185">Reference proteome</keyword>
<evidence type="ECO:0000313" key="3">
    <source>
        <dbReference type="Proteomes" id="UP000308671"/>
    </source>
</evidence>